<evidence type="ECO:0000313" key="3">
    <source>
        <dbReference type="Proteomes" id="UP000028602"/>
    </source>
</evidence>
<dbReference type="Proteomes" id="UP000028602">
    <property type="component" value="Unassembled WGS sequence"/>
</dbReference>
<keyword evidence="3" id="KW-1185">Reference proteome</keyword>
<reference evidence="2 3" key="1">
    <citation type="submission" date="2014-05" db="EMBL/GenBank/DDBJ databases">
        <title>ATOL: Assembling a taxonomically balanced genome-scale reconstruction of the evolutionary history of the Enterobacteriaceae.</title>
        <authorList>
            <person name="Plunkett G.III."/>
            <person name="Neeno-Eckwall E.C."/>
            <person name="Glasner J.D."/>
            <person name="Perna N.T."/>
        </authorList>
    </citation>
    <scope>NUCLEOTIDE SEQUENCE [LARGE SCALE GENOMIC DNA]</scope>
    <source>
        <strain evidence="2 3">ATCC 33301</strain>
    </source>
</reference>
<dbReference type="PANTHER" id="PTHR36846:SF1">
    <property type="entry name" value="PROTEIN VIAA"/>
    <property type="match status" value="1"/>
</dbReference>
<evidence type="ECO:0000259" key="1">
    <source>
        <dbReference type="SMART" id="SM00327"/>
    </source>
</evidence>
<sequence>MISIDTLLSLLSFNDYDTVNDFLTTLLAAPQLVMFLEKSPALKKALLRDLPAIKAAISEEQKNTPVPATLAQEFALYTRQKALSLYTFSQQLPETLQALEQLNSPFTEEAEKLRRQADDTLFTPAQHSLFFQRWRLNLTLQTASLNENLLEQHRDRIINELQQRITLTGQLSPLLEEDEEAAAGQLWDRSKAPLQKGDADLIIEYSEFLKTHPELSSLAAQLGRSHGSAAEPAEETAMGVQKVRVPHTESVPEEVSGIHQSDDILRLLPTELAALSITELELEFYRRLVEKRLLTYQLQGESSHEELRHHPVTGHRKDPTPAGPFIVCVDTSGSMGGFNERCAKGFCLALLKIALTGKRRCHVMLFASEVIHYELTAEDGLQQATRFLSQRFRGGTDLAQCLNTVSDYLETEAWRDADAVIISDFIAQRLPKELIQRLEKIRQQRQQRFHAVTLSPHGKPGILRIFDHIWTFDTRLRMRLLRRLKR</sequence>
<dbReference type="AlphaFoldDB" id="A0A085JNG1"/>
<dbReference type="InterPro" id="IPR036465">
    <property type="entry name" value="vWFA_dom_sf"/>
</dbReference>
<dbReference type="InterPro" id="IPR008912">
    <property type="entry name" value="Uncharacterised_CoxE"/>
</dbReference>
<dbReference type="NCBIfam" id="NF008230">
    <property type="entry name" value="PRK10997.1"/>
    <property type="match status" value="1"/>
</dbReference>
<dbReference type="SMART" id="SM00327">
    <property type="entry name" value="VWA"/>
    <property type="match status" value="1"/>
</dbReference>
<dbReference type="PANTHER" id="PTHR36846">
    <property type="entry name" value="PROTEIN VIAA"/>
    <property type="match status" value="1"/>
</dbReference>
<dbReference type="RefSeq" id="WP_029990858.1">
    <property type="nucleotide sequence ID" value="NZ_ATMJ01000035.1"/>
</dbReference>
<protein>
    <submittedName>
        <fullName evidence="2">Inner membrane protein</fullName>
    </submittedName>
</protein>
<dbReference type="Pfam" id="PF05762">
    <property type="entry name" value="VWA_CoxE"/>
    <property type="match status" value="1"/>
</dbReference>
<dbReference type="GO" id="GO:0005829">
    <property type="term" value="C:cytosol"/>
    <property type="evidence" value="ECO:0007669"/>
    <property type="project" value="TreeGrafter"/>
</dbReference>
<evidence type="ECO:0000313" key="2">
    <source>
        <dbReference type="EMBL" id="KFD22007.1"/>
    </source>
</evidence>
<comment type="caution">
    <text evidence="2">The sequence shown here is derived from an EMBL/GenBank/DDBJ whole genome shotgun (WGS) entry which is preliminary data.</text>
</comment>
<accession>A0A085JNG1</accession>
<gene>
    <name evidence="2" type="primary">viaA</name>
    <name evidence="2" type="ORF">GTPT_0581</name>
</gene>
<feature type="domain" description="VWFA" evidence="1">
    <location>
        <begin position="322"/>
        <end position="485"/>
    </location>
</feature>
<dbReference type="CDD" id="cd01462">
    <property type="entry name" value="VWA_YIEM_type"/>
    <property type="match status" value="1"/>
</dbReference>
<proteinExistence type="predicted"/>
<dbReference type="EMBL" id="JMPR01000010">
    <property type="protein sequence ID" value="KFD22007.1"/>
    <property type="molecule type" value="Genomic_DNA"/>
</dbReference>
<dbReference type="Gene3D" id="3.40.50.410">
    <property type="entry name" value="von Willebrand factor, type A domain"/>
    <property type="match status" value="1"/>
</dbReference>
<dbReference type="OrthoDB" id="387240at2"/>
<dbReference type="SUPFAM" id="SSF53300">
    <property type="entry name" value="vWA-like"/>
    <property type="match status" value="1"/>
</dbReference>
<name>A0A085JNG1_9GAMM</name>
<dbReference type="eggNOG" id="COG2425">
    <property type="taxonomic scope" value="Bacteria"/>
</dbReference>
<dbReference type="InterPro" id="IPR002035">
    <property type="entry name" value="VWF_A"/>
</dbReference>
<organism evidence="2 3">
    <name type="scientific">Tatumella ptyseos ATCC 33301</name>
    <dbReference type="NCBI Taxonomy" id="1005995"/>
    <lineage>
        <taxon>Bacteria</taxon>
        <taxon>Pseudomonadati</taxon>
        <taxon>Pseudomonadota</taxon>
        <taxon>Gammaproteobacteria</taxon>
        <taxon>Enterobacterales</taxon>
        <taxon>Erwiniaceae</taxon>
        <taxon>Tatumella</taxon>
    </lineage>
</organism>